<dbReference type="PANTHER" id="PTHR43208:SF1">
    <property type="entry name" value="ABC TRANSPORTER SUBSTRATE-BINDING PROTEIN"/>
    <property type="match status" value="1"/>
</dbReference>
<evidence type="ECO:0000256" key="1">
    <source>
        <dbReference type="ARBA" id="ARBA00022729"/>
    </source>
</evidence>
<evidence type="ECO:0000313" key="4">
    <source>
        <dbReference type="EMBL" id="MBC5649831.1"/>
    </source>
</evidence>
<name>A0A8I0AGW1_9FIRM</name>
<dbReference type="Gene3D" id="3.40.50.2300">
    <property type="match status" value="2"/>
</dbReference>
<dbReference type="Proteomes" id="UP000652847">
    <property type="component" value="Unassembled WGS sequence"/>
</dbReference>
<feature type="signal peptide" evidence="2">
    <location>
        <begin position="1"/>
        <end position="25"/>
    </location>
</feature>
<feature type="chain" id="PRO_5039167600" evidence="2">
    <location>
        <begin position="26"/>
        <end position="434"/>
    </location>
</feature>
<protein>
    <submittedName>
        <fullName evidence="4">BMP family ABC transporter substrate-binding protein</fullName>
    </submittedName>
</protein>
<evidence type="ECO:0000256" key="2">
    <source>
        <dbReference type="SAM" id="SignalP"/>
    </source>
</evidence>
<accession>A0A8I0AGW1</accession>
<dbReference type="PANTHER" id="PTHR43208">
    <property type="entry name" value="ABC TRANSPORTER SUBSTRATE-BINDING PROTEIN"/>
    <property type="match status" value="1"/>
</dbReference>
<evidence type="ECO:0000259" key="3">
    <source>
        <dbReference type="Pfam" id="PF02608"/>
    </source>
</evidence>
<sequence length="434" mass="46198">MNKMCKKVVSLLLAAVMVLTMTAFASVVYAADEDKVEADPNFKMGVILVGDETEGYSAAHIAGIKEAAAELGLDDSQIIWKYKVPEDSSCYDAAIDLVGQGCSLVIGNSYGHQTYLVQAAQEYPDVTFVSMTGDFAAISGLENFKNAFTNIYESRYVSGVVAGLKLKEIMEDGTLTAETQPDSFDADGNVKIGYVGAFSYAEVVSGYTAFYLGVKSVVPNVVMEVKYTNSWFDIDKEGAAAEALIANGSVIIGQHADSTGAPAATQKLHDDGKICYSVGYNIDMIATAPTAALTSATNNWAVYYKHAIATVMGGGDLEQDWSAGYNDDAVGITDLGESCAEGTADYVADIESKLKDGSLQVFDTSTFTVGGEEVTSAPVDLSFMDYTTDPATVVYQGETVEAIQDGHFAESTFRSAPYFTLRIDGITEDAEAVE</sequence>
<dbReference type="RefSeq" id="WP_117850668.1">
    <property type="nucleotide sequence ID" value="NZ_JACOOT010000003.1"/>
</dbReference>
<keyword evidence="5" id="KW-1185">Reference proteome</keyword>
<proteinExistence type="predicted"/>
<comment type="caution">
    <text evidence="4">The sequence shown here is derived from an EMBL/GenBank/DDBJ whole genome shotgun (WGS) entry which is preliminary data.</text>
</comment>
<keyword evidence="1 2" id="KW-0732">Signal</keyword>
<reference evidence="4 5" key="1">
    <citation type="submission" date="2020-08" db="EMBL/GenBank/DDBJ databases">
        <title>Genome public.</title>
        <authorList>
            <person name="Liu C."/>
            <person name="Sun Q."/>
        </authorList>
    </citation>
    <scope>NUCLEOTIDE SEQUENCE [LARGE SCALE GENOMIC DNA]</scope>
    <source>
        <strain evidence="4 5">BX17</strain>
    </source>
</reference>
<dbReference type="InterPro" id="IPR052910">
    <property type="entry name" value="ABC-Purine-Binding"/>
</dbReference>
<evidence type="ECO:0000313" key="5">
    <source>
        <dbReference type="Proteomes" id="UP000652847"/>
    </source>
</evidence>
<organism evidence="4 5">
    <name type="scientific">Blautia segnis</name>
    <dbReference type="NCBI Taxonomy" id="2763030"/>
    <lineage>
        <taxon>Bacteria</taxon>
        <taxon>Bacillati</taxon>
        <taxon>Bacillota</taxon>
        <taxon>Clostridia</taxon>
        <taxon>Lachnospirales</taxon>
        <taxon>Lachnospiraceae</taxon>
        <taxon>Blautia</taxon>
    </lineage>
</organism>
<dbReference type="InterPro" id="IPR003760">
    <property type="entry name" value="PnrA-like"/>
</dbReference>
<dbReference type="AlphaFoldDB" id="A0A8I0AGW1"/>
<dbReference type="GO" id="GO:0005886">
    <property type="term" value="C:plasma membrane"/>
    <property type="evidence" value="ECO:0007669"/>
    <property type="project" value="InterPro"/>
</dbReference>
<gene>
    <name evidence="4" type="ORF">H8S54_01510</name>
</gene>
<feature type="domain" description="ABC transporter substrate-binding protein PnrA-like" evidence="3">
    <location>
        <begin position="55"/>
        <end position="358"/>
    </location>
</feature>
<dbReference type="CDD" id="cd19963">
    <property type="entry name" value="PBP1_BMP-like"/>
    <property type="match status" value="1"/>
</dbReference>
<dbReference type="EMBL" id="JACOOT010000003">
    <property type="protein sequence ID" value="MBC5649831.1"/>
    <property type="molecule type" value="Genomic_DNA"/>
</dbReference>
<dbReference type="Pfam" id="PF02608">
    <property type="entry name" value="Bmp"/>
    <property type="match status" value="1"/>
</dbReference>